<dbReference type="Gene3D" id="1.10.10.60">
    <property type="entry name" value="Homeodomain-like"/>
    <property type="match status" value="1"/>
</dbReference>
<keyword evidence="2 4" id="KW-0238">DNA-binding</keyword>
<organism evidence="6 7">
    <name type="scientific">Citricoccus zhacaiensis</name>
    <dbReference type="NCBI Taxonomy" id="489142"/>
    <lineage>
        <taxon>Bacteria</taxon>
        <taxon>Bacillati</taxon>
        <taxon>Actinomycetota</taxon>
        <taxon>Actinomycetes</taxon>
        <taxon>Micrococcales</taxon>
        <taxon>Micrococcaceae</taxon>
        <taxon>Citricoccus</taxon>
    </lineage>
</organism>
<dbReference type="RefSeq" id="WP_188806784.1">
    <property type="nucleotide sequence ID" value="NZ_BAAAOU010000008.1"/>
</dbReference>
<dbReference type="InterPro" id="IPR023772">
    <property type="entry name" value="DNA-bd_HTH_TetR-type_CS"/>
</dbReference>
<evidence type="ECO:0000313" key="6">
    <source>
        <dbReference type="EMBL" id="GGO48446.1"/>
    </source>
</evidence>
<dbReference type="SUPFAM" id="SSF46689">
    <property type="entry name" value="Homeodomain-like"/>
    <property type="match status" value="1"/>
</dbReference>
<dbReference type="InterPro" id="IPR041347">
    <property type="entry name" value="MftR_C"/>
</dbReference>
<feature type="domain" description="HTH tetR-type" evidence="5">
    <location>
        <begin position="17"/>
        <end position="77"/>
    </location>
</feature>
<dbReference type="PRINTS" id="PR00455">
    <property type="entry name" value="HTHTETR"/>
</dbReference>
<evidence type="ECO:0000313" key="7">
    <source>
        <dbReference type="Proteomes" id="UP000642509"/>
    </source>
</evidence>
<dbReference type="InterPro" id="IPR023851">
    <property type="entry name" value="Tscrpt_reg_TetR-type"/>
</dbReference>
<dbReference type="Gene3D" id="1.10.357.10">
    <property type="entry name" value="Tetracycline Repressor, domain 2"/>
    <property type="match status" value="1"/>
</dbReference>
<proteinExistence type="predicted"/>
<dbReference type="Proteomes" id="UP000642509">
    <property type="component" value="Unassembled WGS sequence"/>
</dbReference>
<dbReference type="InterPro" id="IPR050109">
    <property type="entry name" value="HTH-type_TetR-like_transc_reg"/>
</dbReference>
<reference evidence="7" key="1">
    <citation type="journal article" date="2019" name="Int. J. Syst. Evol. Microbiol.">
        <title>The Global Catalogue of Microorganisms (GCM) 10K type strain sequencing project: providing services to taxonomists for standard genome sequencing and annotation.</title>
        <authorList>
            <consortium name="The Broad Institute Genomics Platform"/>
            <consortium name="The Broad Institute Genome Sequencing Center for Infectious Disease"/>
            <person name="Wu L."/>
            <person name="Ma J."/>
        </authorList>
    </citation>
    <scope>NUCLEOTIDE SEQUENCE [LARGE SCALE GENOMIC DNA]</scope>
    <source>
        <strain evidence="7">CGMCC 1.7064</strain>
    </source>
</reference>
<accession>A0ABQ2M9E0</accession>
<dbReference type="EMBL" id="BMLQ01000009">
    <property type="protein sequence ID" value="GGO48446.1"/>
    <property type="molecule type" value="Genomic_DNA"/>
</dbReference>
<protein>
    <submittedName>
        <fullName evidence="6">TetR family transcriptional regulator</fullName>
    </submittedName>
</protein>
<keyword evidence="1" id="KW-0805">Transcription regulation</keyword>
<dbReference type="InterPro" id="IPR001647">
    <property type="entry name" value="HTH_TetR"/>
</dbReference>
<dbReference type="PANTHER" id="PTHR30055:SF238">
    <property type="entry name" value="MYCOFACTOCIN BIOSYNTHESIS TRANSCRIPTIONAL REGULATOR MFTR-RELATED"/>
    <property type="match status" value="1"/>
</dbReference>
<name>A0ABQ2M9E0_9MICC</name>
<feature type="DNA-binding region" description="H-T-H motif" evidence="4">
    <location>
        <begin position="40"/>
        <end position="59"/>
    </location>
</feature>
<evidence type="ECO:0000259" key="5">
    <source>
        <dbReference type="PROSITE" id="PS50977"/>
    </source>
</evidence>
<dbReference type="PROSITE" id="PS01081">
    <property type="entry name" value="HTH_TETR_1"/>
    <property type="match status" value="1"/>
</dbReference>
<dbReference type="Pfam" id="PF00440">
    <property type="entry name" value="TetR_N"/>
    <property type="match status" value="1"/>
</dbReference>
<keyword evidence="3" id="KW-0804">Transcription</keyword>
<evidence type="ECO:0000256" key="4">
    <source>
        <dbReference type="PROSITE-ProRule" id="PRU00335"/>
    </source>
</evidence>
<sequence>MTENQETPDRTLGRPRATTHDVLAEIGVELFTRHGYEHVSVQQIADAAGVSRRTFFRYFPTKADLPWGDFAREVERLRGELALVPDDIPLMAAVRHAVVEFNRVPPEAVDQHRARLGLILTEPELIARSLLKFRDWRQVIAEFTARRLNLDPTSFFPELVGEVALSAAVAAYRQWIPSLDTDLSTFIDTAFAAIVDLDRLEQGVAAQLSMRLDTRGRDHRRITGTATIQEMQESQEENADETR</sequence>
<evidence type="ECO:0000256" key="1">
    <source>
        <dbReference type="ARBA" id="ARBA00023015"/>
    </source>
</evidence>
<dbReference type="PROSITE" id="PS50977">
    <property type="entry name" value="HTH_TETR_2"/>
    <property type="match status" value="1"/>
</dbReference>
<evidence type="ECO:0000256" key="2">
    <source>
        <dbReference type="ARBA" id="ARBA00023125"/>
    </source>
</evidence>
<dbReference type="InterPro" id="IPR009057">
    <property type="entry name" value="Homeodomain-like_sf"/>
</dbReference>
<evidence type="ECO:0000256" key="3">
    <source>
        <dbReference type="ARBA" id="ARBA00023163"/>
    </source>
</evidence>
<gene>
    <name evidence="6" type="ORF">GCM10010977_28030</name>
</gene>
<keyword evidence="7" id="KW-1185">Reference proteome</keyword>
<comment type="caution">
    <text evidence="6">The sequence shown here is derived from an EMBL/GenBank/DDBJ whole genome shotgun (WGS) entry which is preliminary data.</text>
</comment>
<dbReference type="PANTHER" id="PTHR30055">
    <property type="entry name" value="HTH-TYPE TRANSCRIPTIONAL REGULATOR RUTR"/>
    <property type="match status" value="1"/>
</dbReference>
<dbReference type="Pfam" id="PF17754">
    <property type="entry name" value="TetR_C_14"/>
    <property type="match status" value="1"/>
</dbReference>
<dbReference type="NCBIfam" id="TIGR03968">
    <property type="entry name" value="mycofact_TetR"/>
    <property type="match status" value="1"/>
</dbReference>